<dbReference type="PANTHER" id="PTHR48102:SF3">
    <property type="entry name" value="ATP-DEPENDENT PROTEASE ATPASE SUBUNIT HSLU"/>
    <property type="match status" value="1"/>
</dbReference>
<dbReference type="NCBIfam" id="NF003544">
    <property type="entry name" value="PRK05201.1"/>
    <property type="match status" value="1"/>
</dbReference>
<comment type="subcellular location">
    <subcellularLocation>
        <location evidence="5">Cytoplasm</location>
    </subcellularLocation>
</comment>
<comment type="caution">
    <text evidence="8">The sequence shown here is derived from an EMBL/GenBank/DDBJ whole genome shotgun (WGS) entry which is preliminary data.</text>
</comment>
<dbReference type="Gene3D" id="1.10.8.60">
    <property type="match status" value="1"/>
</dbReference>
<dbReference type="EMBL" id="JAPVOI010000004">
    <property type="protein sequence ID" value="MCZ4090914.1"/>
    <property type="molecule type" value="Genomic_DNA"/>
</dbReference>
<evidence type="ECO:0000256" key="1">
    <source>
        <dbReference type="ARBA" id="ARBA00009771"/>
    </source>
</evidence>
<keyword evidence="4 5" id="KW-0143">Chaperone</keyword>
<dbReference type="InterPro" id="IPR019489">
    <property type="entry name" value="Clp_ATPase_C"/>
</dbReference>
<evidence type="ECO:0000256" key="3">
    <source>
        <dbReference type="ARBA" id="ARBA00022840"/>
    </source>
</evidence>
<dbReference type="GO" id="GO:0006508">
    <property type="term" value="P:proteolysis"/>
    <property type="evidence" value="ECO:0007669"/>
    <property type="project" value="UniProtKB-KW"/>
</dbReference>
<comment type="function">
    <text evidence="5">ATPase subunit of a proteasome-like degradation complex; this subunit has chaperone activity. The binding of ATP and its subsequent hydrolysis by HslU are essential for unfolding of protein substrates subsequently hydrolyzed by HslV. HslU recognizes the N-terminal part of its protein substrates and unfolds these before they are guided to HslV for hydrolysis.</text>
</comment>
<feature type="binding site" evidence="5">
    <location>
        <begin position="60"/>
        <end position="65"/>
    </location>
    <ligand>
        <name>ATP</name>
        <dbReference type="ChEBI" id="CHEBI:30616"/>
    </ligand>
</feature>
<comment type="similarity">
    <text evidence="1 5">Belongs to the ClpX chaperone family. HslU subfamily.</text>
</comment>
<keyword evidence="5" id="KW-0963">Cytoplasm</keyword>
<feature type="binding site" evidence="5">
    <location>
        <position position="312"/>
    </location>
    <ligand>
        <name>ATP</name>
        <dbReference type="ChEBI" id="CHEBI:30616"/>
    </ligand>
</feature>
<comment type="subunit">
    <text evidence="5">A double ring-shaped homohexamer of HslV is capped on each side by a ring-shaped HslU homohexamer. The assembly of the HslU/HslV complex is dependent on binding of ATP.</text>
</comment>
<dbReference type="Proteomes" id="UP001079430">
    <property type="component" value="Unassembled WGS sequence"/>
</dbReference>
<evidence type="ECO:0000256" key="5">
    <source>
        <dbReference type="HAMAP-Rule" id="MF_00249"/>
    </source>
</evidence>
<sequence length="434" mass="47918">MTNFSPREIVSELDRYIIGQKDAKRAVAIALRNRWRRQQLDDELRDEVMPKNILMIGPTGVGKTEISRRLAKLAGAPFVKVEATKFTEVGYVGRDVEQIVRDLVEVGIGLVREKKRSDVKAKAHQNAEERVLDALVGATSSPATRDSFRKKLRANELDDKEIEIDIAETGAPGGFEIPGMPGANIGVLNLSEMFGKALGGRTKKVKTTVKSSYELLINDESDKLLDTEQIQREAVSAAENDGIVFLDEIDKIAARDGGMGAGVSREGVQRDLLPLVEGTTVATKYGPVKTDHILFIASGAFHVSKPSDLLPELQGRLPIRVELRALTKEDFRRILTETEASLIRQYKALLETEEVKLDFTEDSIDALAEVAVQLNANVENIGARRLQTVMERVLDDVSFNAPDRGGQTVMIDAEYVRKHVGDLAANTDLSRYIL</sequence>
<dbReference type="RefSeq" id="WP_269279955.1">
    <property type="nucleotide sequence ID" value="NZ_JAPVOI010000004.1"/>
</dbReference>
<dbReference type="NCBIfam" id="TIGR00390">
    <property type="entry name" value="hslU"/>
    <property type="match status" value="1"/>
</dbReference>
<dbReference type="InterPro" id="IPR003593">
    <property type="entry name" value="AAA+_ATPase"/>
</dbReference>
<evidence type="ECO:0000313" key="9">
    <source>
        <dbReference type="Proteomes" id="UP001079430"/>
    </source>
</evidence>
<proteinExistence type="inferred from homology"/>
<protein>
    <recommendedName>
        <fullName evidence="5">ATP-dependent protease ATPase subunit HslU</fullName>
    </recommendedName>
    <alternativeName>
        <fullName evidence="5">Unfoldase HslU</fullName>
    </alternativeName>
</protein>
<dbReference type="SMART" id="SM01086">
    <property type="entry name" value="ClpB_D2-small"/>
    <property type="match status" value="1"/>
</dbReference>
<dbReference type="PANTHER" id="PTHR48102">
    <property type="entry name" value="ATP-DEPENDENT CLP PROTEASE ATP-BINDING SUBUNIT CLPX-LIKE, MITOCHONDRIAL-RELATED"/>
    <property type="match status" value="1"/>
</dbReference>
<feature type="binding site" evidence="5">
    <location>
        <position position="384"/>
    </location>
    <ligand>
        <name>ATP</name>
        <dbReference type="ChEBI" id="CHEBI:30616"/>
    </ligand>
</feature>
<feature type="binding site" evidence="5">
    <location>
        <position position="18"/>
    </location>
    <ligand>
        <name>ATP</name>
        <dbReference type="ChEBI" id="CHEBI:30616"/>
    </ligand>
</feature>
<dbReference type="InterPro" id="IPR003959">
    <property type="entry name" value="ATPase_AAA_core"/>
</dbReference>
<evidence type="ECO:0000259" key="6">
    <source>
        <dbReference type="SMART" id="SM00382"/>
    </source>
</evidence>
<dbReference type="CDD" id="cd19498">
    <property type="entry name" value="RecA-like_HslU"/>
    <property type="match status" value="1"/>
</dbReference>
<dbReference type="Gene3D" id="3.40.50.300">
    <property type="entry name" value="P-loop containing nucleotide triphosphate hydrolases"/>
    <property type="match status" value="2"/>
</dbReference>
<keyword evidence="3 5" id="KW-0067">ATP-binding</keyword>
<keyword evidence="2 5" id="KW-0547">Nucleotide-binding</keyword>
<reference evidence="8" key="1">
    <citation type="submission" date="2022-10" db="EMBL/GenBank/DDBJ databases">
        <title>Whole genome sequencing of three plant growth promoting bacteria isolated from Vachellia tortilis subsp. raddiana in Morocco.</title>
        <authorList>
            <person name="Hnini M."/>
            <person name="Zouagui R."/>
            <person name="Zouagui H."/>
            <person name="Chemao Elfihri M.-W."/>
            <person name="Ibrahimi A."/>
            <person name="Sbabou L."/>
            <person name="Aurag J."/>
        </authorList>
    </citation>
    <scope>NUCLEOTIDE SEQUENCE</scope>
    <source>
        <strain evidence="8">LMR678</strain>
    </source>
</reference>
<dbReference type="InterPro" id="IPR004491">
    <property type="entry name" value="HslU"/>
</dbReference>
<evidence type="ECO:0000259" key="7">
    <source>
        <dbReference type="SMART" id="SM01086"/>
    </source>
</evidence>
<dbReference type="InterPro" id="IPR050052">
    <property type="entry name" value="ATP-dep_Clp_protease_ClpX"/>
</dbReference>
<evidence type="ECO:0000313" key="8">
    <source>
        <dbReference type="EMBL" id="MCZ4090914.1"/>
    </source>
</evidence>
<feature type="domain" description="Clp ATPase C-terminal" evidence="7">
    <location>
        <begin position="326"/>
        <end position="420"/>
    </location>
</feature>
<organism evidence="8 9">
    <name type="scientific">Sinorhizobium psoraleae</name>
    <dbReference type="NCBI Taxonomy" id="520838"/>
    <lineage>
        <taxon>Bacteria</taxon>
        <taxon>Pseudomonadati</taxon>
        <taxon>Pseudomonadota</taxon>
        <taxon>Alphaproteobacteria</taxon>
        <taxon>Hyphomicrobiales</taxon>
        <taxon>Rhizobiaceae</taxon>
        <taxon>Sinorhizobium/Ensifer group</taxon>
        <taxon>Sinorhizobium</taxon>
    </lineage>
</organism>
<feature type="binding site" evidence="5">
    <location>
        <position position="247"/>
    </location>
    <ligand>
        <name>ATP</name>
        <dbReference type="ChEBI" id="CHEBI:30616"/>
    </ligand>
</feature>
<gene>
    <name evidence="5 8" type="primary">hslU</name>
    <name evidence="8" type="ORF">O3W52_12825</name>
</gene>
<dbReference type="SMART" id="SM00382">
    <property type="entry name" value="AAA"/>
    <property type="match status" value="1"/>
</dbReference>
<evidence type="ECO:0000256" key="2">
    <source>
        <dbReference type="ARBA" id="ARBA00022741"/>
    </source>
</evidence>
<dbReference type="Pfam" id="PF00004">
    <property type="entry name" value="AAA"/>
    <property type="match status" value="1"/>
</dbReference>
<feature type="domain" description="AAA+ ATPase" evidence="6">
    <location>
        <begin position="49"/>
        <end position="323"/>
    </location>
</feature>
<keyword evidence="8" id="KW-0645">Protease</keyword>
<dbReference type="HAMAP" id="MF_00249">
    <property type="entry name" value="HslU"/>
    <property type="match status" value="1"/>
</dbReference>
<keyword evidence="9" id="KW-1185">Reference proteome</keyword>
<dbReference type="Pfam" id="PF07724">
    <property type="entry name" value="AAA_2"/>
    <property type="match status" value="1"/>
</dbReference>
<name>A0ABT4KG98_9HYPH</name>
<keyword evidence="8" id="KW-0378">Hydrolase</keyword>
<dbReference type="GO" id="GO:0008233">
    <property type="term" value="F:peptidase activity"/>
    <property type="evidence" value="ECO:0007669"/>
    <property type="project" value="UniProtKB-KW"/>
</dbReference>
<evidence type="ECO:0000256" key="4">
    <source>
        <dbReference type="ARBA" id="ARBA00023186"/>
    </source>
</evidence>
<dbReference type="InterPro" id="IPR027417">
    <property type="entry name" value="P-loop_NTPase"/>
</dbReference>
<accession>A0ABT4KG98</accession>
<dbReference type="SUPFAM" id="SSF52540">
    <property type="entry name" value="P-loop containing nucleoside triphosphate hydrolases"/>
    <property type="match status" value="1"/>
</dbReference>